<dbReference type="PANTHER" id="PTHR33050:SF7">
    <property type="entry name" value="RIBONUCLEASE H"/>
    <property type="match status" value="1"/>
</dbReference>
<feature type="region of interest" description="Disordered" evidence="1">
    <location>
        <begin position="640"/>
        <end position="684"/>
    </location>
</feature>
<feature type="region of interest" description="Disordered" evidence="1">
    <location>
        <begin position="1582"/>
        <end position="1603"/>
    </location>
</feature>
<feature type="compositionally biased region" description="Basic and acidic residues" evidence="1">
    <location>
        <begin position="1587"/>
        <end position="1602"/>
    </location>
</feature>
<dbReference type="OrthoDB" id="47509at2759"/>
<protein>
    <submittedName>
        <fullName evidence="2">Uncharacterized protein</fullName>
    </submittedName>
</protein>
<feature type="region of interest" description="Disordered" evidence="1">
    <location>
        <begin position="848"/>
        <end position="869"/>
    </location>
</feature>
<feature type="region of interest" description="Disordered" evidence="1">
    <location>
        <begin position="1"/>
        <end position="31"/>
    </location>
</feature>
<accession>K0SP71</accession>
<evidence type="ECO:0000313" key="3">
    <source>
        <dbReference type="Proteomes" id="UP000266841"/>
    </source>
</evidence>
<reference evidence="2 3" key="1">
    <citation type="journal article" date="2012" name="Genome Biol.">
        <title>Genome and low-iron response of an oceanic diatom adapted to chronic iron limitation.</title>
        <authorList>
            <person name="Lommer M."/>
            <person name="Specht M."/>
            <person name="Roy A.S."/>
            <person name="Kraemer L."/>
            <person name="Andreson R."/>
            <person name="Gutowska M.A."/>
            <person name="Wolf J."/>
            <person name="Bergner S.V."/>
            <person name="Schilhabel M.B."/>
            <person name="Klostermeier U.C."/>
            <person name="Beiko R.G."/>
            <person name="Rosenstiel P."/>
            <person name="Hippler M."/>
            <person name="Laroche J."/>
        </authorList>
    </citation>
    <scope>NUCLEOTIDE SEQUENCE [LARGE SCALE GENOMIC DNA]</scope>
    <source>
        <strain evidence="2 3">CCMP1005</strain>
    </source>
</reference>
<feature type="region of interest" description="Disordered" evidence="1">
    <location>
        <begin position="234"/>
        <end position="259"/>
    </location>
</feature>
<proteinExistence type="predicted"/>
<dbReference type="InterPro" id="IPR052055">
    <property type="entry name" value="Hepadnavirus_pol/RT"/>
</dbReference>
<evidence type="ECO:0000256" key="1">
    <source>
        <dbReference type="SAM" id="MobiDB-lite"/>
    </source>
</evidence>
<gene>
    <name evidence="2" type="ORF">THAOC_11866</name>
</gene>
<comment type="caution">
    <text evidence="2">The sequence shown here is derived from an EMBL/GenBank/DDBJ whole genome shotgun (WGS) entry which is preliminary data.</text>
</comment>
<feature type="compositionally biased region" description="Low complexity" evidence="1">
    <location>
        <begin position="235"/>
        <end position="255"/>
    </location>
</feature>
<dbReference type="Proteomes" id="UP000266841">
    <property type="component" value="Unassembled WGS sequence"/>
</dbReference>
<keyword evidence="3" id="KW-1185">Reference proteome</keyword>
<dbReference type="PANTHER" id="PTHR33050">
    <property type="entry name" value="REVERSE TRANSCRIPTASE DOMAIN-CONTAINING PROTEIN"/>
    <property type="match status" value="1"/>
</dbReference>
<feature type="compositionally biased region" description="Basic and acidic residues" evidence="1">
    <location>
        <begin position="856"/>
        <end position="866"/>
    </location>
</feature>
<feature type="region of interest" description="Disordered" evidence="1">
    <location>
        <begin position="697"/>
        <end position="814"/>
    </location>
</feature>
<feature type="compositionally biased region" description="Basic and acidic residues" evidence="1">
    <location>
        <begin position="656"/>
        <end position="670"/>
    </location>
</feature>
<evidence type="ECO:0000313" key="2">
    <source>
        <dbReference type="EMBL" id="EJK67145.1"/>
    </source>
</evidence>
<name>K0SP71_THAOC</name>
<sequence length="1631" mass="180314">MLGDQGAEETGPSAGTVRTTNVSTPAAAAAPPQSLYEWGNTVKSNDNATILEGFNIQKELRDSDKKATNKTCSEGDSLKNDVNLGTGSILLFMPLDGTNLGWIAGMGTYPGGLTTRRSQGRPRVLALSKVTGVSSSGTGLAAFYAKPENRTKFYEGEDDKKTYAWMPAFLILPQELVAWFIENEPTAFELYEKLHTLSVDGALPDELTLAIDWCCANWFEQRVTALIGEGRKAGSAQQAATPTTPSQTAPAAVATPSPPKPKTFFNDLTEIAKATVVILSHKGDESQVSKVWGKLLKGVDEKDCGQILEKECVAMRETLKISDGTMPNLNYVQIVTDLKEMNLAPGGKEFSFARLAEGISLLITRELTAEEITQRDRRNKAEIRTRADGNMTLIENLDLLKRDPPPPADTYTKLLKSVTAYGVLVAVLFTSTCPHFRAVWSIRERIAKMDKEDSRYFSAHTCRLIVFHIIVDANKYFSNVYSPEDLAQVVVPFPQSSLRMLGEWIDLLAPIPQTINFPSQWVPAGRGTVPEYDRAKVGSGFGGEGNEGKVPPPQGSFGEGKVLSPDTHPDFKQLLAPLLSRTEPVSVSDICHAANVKIHKLPFLTMGGKVTAAKLCYNHILGGCHARNCKRVHAPRRHEIRARKKIEPAWQSRGSTNDKEGDRQTREKFKNNNSRKKIRFEETHEIMFDGAGKINHEVSNEGSRRQGGSAGQLGRKSAKNAAQGCQSNSEVQLGRKSARNAAQGCQSNSAGQLGRKSARSKAAQGCRSTTAGAEVRQVKSGTGMSIHGLGPIAQDSWGGSPPGQKRHRDVDPRALPKVRVEWPLAPPTECNPWGHLVPNGEGGGQLEPPTVQGERVMGRDKGQLKRENKRRKIARQLQQADDVQYWKTHEADPTVRYIPRVPREHRGQMAPAGPALAHPAAHLLEEYATFGCPANTGKNWTLDELEAAIAVGPHVSAMVPEAMQQLQEEVNNKITNGQVKVYLWDDLKKKMPRKLKISRIAMIPHKSKPYRAILDLSFPIQFKDGTIAPVNDTTTKTAPRGSMDQMGQTLQRLIYAYATADEDKPIFAAKEDIKDGFWRLVAKEGEEWNFAYVLPQEDGQPTKIVVPTSLQMGWIESPGFFNVPSETGRDVAEHYAAAPLGSLPDHKFLSHTQVMPEYKALPDEPTDPSHPLQFMMEVYVDDYISLAVPRCKADLDHLANATMHGIHSVFPANADDDNDPISLKKLKKLEGAWAINKELLGWTFDGIFKSIELEETKLNDILATLKAWCRSTTIPFDEFRKTVYKIQNATIGVPAARALFTEVNKVLGVEPRYVNIQRNTPLLEATRNFRTLLQEAHKNPTKCRQLVVGHPDYVGIMDAAKEGTGGVVIGEGSSCVPTVFRFEWPAEVQQQVVTDDNPDGTITNSDLEMAGLLLCWLVLEYVAPDLYHKHIALFCDNSPTVAWVMRMATKSSRVAGQLLMALALRMKVRETSPLTTLHIAGDQNSISDIPSRSFGGTQKWHCRTDEEFLKLYNSHFPLPNQQSWTVFQIPSALSSRVISILLMKGSGMAEWRRLPKPKKNTGESGLLTAKLWESTLTWRQQLPGSKPGHECSQDSPHERDEEPLAEAAKLQLAQSLQQSRPLARRFPWTRE</sequence>
<dbReference type="EMBL" id="AGNL01013618">
    <property type="protein sequence ID" value="EJK67145.1"/>
    <property type="molecule type" value="Genomic_DNA"/>
</dbReference>
<organism evidence="2 3">
    <name type="scientific">Thalassiosira oceanica</name>
    <name type="common">Marine diatom</name>
    <dbReference type="NCBI Taxonomy" id="159749"/>
    <lineage>
        <taxon>Eukaryota</taxon>
        <taxon>Sar</taxon>
        <taxon>Stramenopiles</taxon>
        <taxon>Ochrophyta</taxon>
        <taxon>Bacillariophyta</taxon>
        <taxon>Coscinodiscophyceae</taxon>
        <taxon>Thalassiosirophycidae</taxon>
        <taxon>Thalassiosirales</taxon>
        <taxon>Thalassiosiraceae</taxon>
        <taxon>Thalassiosira</taxon>
    </lineage>
</organism>